<dbReference type="AlphaFoldDB" id="A0AAJ5BES7"/>
<dbReference type="InterPro" id="IPR004386">
    <property type="entry name" value="Toxin_YafQ-like"/>
</dbReference>
<dbReference type="GO" id="GO:0006402">
    <property type="term" value="P:mRNA catabolic process"/>
    <property type="evidence" value="ECO:0007669"/>
    <property type="project" value="TreeGrafter"/>
</dbReference>
<dbReference type="EMBL" id="FOFY01000012">
    <property type="protein sequence ID" value="SER27773.1"/>
    <property type="molecule type" value="Genomic_DNA"/>
</dbReference>
<gene>
    <name evidence="3" type="ORF">SAMN04488089_11224</name>
</gene>
<evidence type="ECO:0000256" key="1">
    <source>
        <dbReference type="ARBA" id="ARBA00022649"/>
    </source>
</evidence>
<dbReference type="SUPFAM" id="SSF143011">
    <property type="entry name" value="RelE-like"/>
    <property type="match status" value="1"/>
</dbReference>
<comment type="caution">
    <text evidence="3">The sequence shown here is derived from an EMBL/GenBank/DDBJ whole genome shotgun (WGS) entry which is preliminary data.</text>
</comment>
<reference evidence="3 4" key="1">
    <citation type="submission" date="2016-10" db="EMBL/GenBank/DDBJ databases">
        <authorList>
            <person name="Varghese N."/>
            <person name="Submissions S."/>
        </authorList>
    </citation>
    <scope>NUCLEOTIDE SEQUENCE [LARGE SCALE GENOMIC DNA]</scope>
    <source>
        <strain evidence="4">DSM 19823 / KCTC 23066 / CCTCC M 208030 / D25</strain>
    </source>
</reference>
<dbReference type="PIRSF" id="PIRSF006156">
    <property type="entry name" value="YafQ"/>
    <property type="match status" value="1"/>
</dbReference>
<dbReference type="Gene3D" id="3.30.2310.20">
    <property type="entry name" value="RelE-like"/>
    <property type="match status" value="1"/>
</dbReference>
<accession>A0AAJ5BES7</accession>
<keyword evidence="4" id="KW-1185">Reference proteome</keyword>
<keyword evidence="1" id="KW-1277">Toxin-antitoxin system</keyword>
<evidence type="ECO:0000313" key="3">
    <source>
        <dbReference type="EMBL" id="SER27773.1"/>
    </source>
</evidence>
<dbReference type="Proteomes" id="UP000183496">
    <property type="component" value="Unassembled WGS sequence"/>
</dbReference>
<proteinExistence type="predicted"/>
<dbReference type="GO" id="GO:0004521">
    <property type="term" value="F:RNA endonuclease activity"/>
    <property type="evidence" value="ECO:0007669"/>
    <property type="project" value="TreeGrafter"/>
</dbReference>
<organism evidence="3 4">
    <name type="scientific">Myroides profundi</name>
    <dbReference type="NCBI Taxonomy" id="480520"/>
    <lineage>
        <taxon>Bacteria</taxon>
        <taxon>Pseudomonadati</taxon>
        <taxon>Bacteroidota</taxon>
        <taxon>Flavobacteriia</taxon>
        <taxon>Flavobacteriales</taxon>
        <taxon>Flavobacteriaceae</taxon>
        <taxon>Myroides</taxon>
    </lineage>
</organism>
<sequence length="96" mass="11465">MYQLQLTSQFKKDFKKIKNNKKRLKKVLDLIDLLIEGGVGNVPIEMRPHKLIGNWNGRLECHLESDYLIIWFEEKNPNIIRLEHVGSHSELFEWFC</sequence>
<evidence type="ECO:0000256" key="2">
    <source>
        <dbReference type="PIRSR" id="PIRSR006156-1"/>
    </source>
</evidence>
<feature type="active site" description="Proton donor" evidence="2">
    <location>
        <position position="88"/>
    </location>
</feature>
<dbReference type="NCBIfam" id="TIGR02385">
    <property type="entry name" value="RelE_StbE"/>
    <property type="match status" value="1"/>
</dbReference>
<dbReference type="KEGG" id="mpw:MPR_1090"/>
<dbReference type="InterPro" id="IPR007712">
    <property type="entry name" value="RelE/ParE_toxin"/>
</dbReference>
<dbReference type="PANTHER" id="PTHR40588">
    <property type="entry name" value="MRNA INTERFERASE TOXIN YAFQ"/>
    <property type="match status" value="1"/>
</dbReference>
<dbReference type="GO" id="GO:0006415">
    <property type="term" value="P:translational termination"/>
    <property type="evidence" value="ECO:0007669"/>
    <property type="project" value="TreeGrafter"/>
</dbReference>
<dbReference type="RefSeq" id="WP_041889987.1">
    <property type="nucleotide sequence ID" value="NZ_CP010817.1"/>
</dbReference>
<dbReference type="PANTHER" id="PTHR40588:SF1">
    <property type="entry name" value="MRNA INTERFERASE TOXIN YAFQ"/>
    <property type="match status" value="1"/>
</dbReference>
<evidence type="ECO:0000313" key="4">
    <source>
        <dbReference type="Proteomes" id="UP000183496"/>
    </source>
</evidence>
<name>A0AAJ5BES7_MYRPR</name>
<dbReference type="Pfam" id="PF15738">
    <property type="entry name" value="YafQ_toxin"/>
    <property type="match status" value="1"/>
</dbReference>
<dbReference type="InterPro" id="IPR035093">
    <property type="entry name" value="RelE/ParE_toxin_dom_sf"/>
</dbReference>
<protein>
    <submittedName>
        <fullName evidence="3">mRNA interferase YafQ</fullName>
    </submittedName>
</protein>